<dbReference type="PANTHER" id="PTHR43737:SF1">
    <property type="entry name" value="DUF1501 DOMAIN-CONTAINING PROTEIN"/>
    <property type="match status" value="1"/>
</dbReference>
<feature type="coiled-coil region" evidence="1">
    <location>
        <begin position="1911"/>
        <end position="1938"/>
    </location>
</feature>
<evidence type="ECO:0000259" key="2">
    <source>
        <dbReference type="Pfam" id="PF07727"/>
    </source>
</evidence>
<keyword evidence="4" id="KW-1185">Reference proteome</keyword>
<evidence type="ECO:0000313" key="3">
    <source>
        <dbReference type="EMBL" id="OLQ08122.1"/>
    </source>
</evidence>
<dbReference type="Pfam" id="PF08811">
    <property type="entry name" value="DUF1800"/>
    <property type="match status" value="2"/>
</dbReference>
<dbReference type="PANTHER" id="PTHR43737">
    <property type="entry name" value="BLL7424 PROTEIN"/>
    <property type="match status" value="1"/>
</dbReference>
<comment type="caution">
    <text evidence="3">The sequence shown here is derived from an EMBL/GenBank/DDBJ whole genome shotgun (WGS) entry which is preliminary data.</text>
</comment>
<dbReference type="EMBL" id="LSRX01000124">
    <property type="protein sequence ID" value="OLQ08122.1"/>
    <property type="molecule type" value="Genomic_DNA"/>
</dbReference>
<sequence>MVVEEEVDASLWFAPGEYEAMLQDTLGHWARLWSSPSVSAGVPELREVSVRLQREEAEAMAEGVTEVKTGKVRIEYRWKELDGDWQTAFVPALKKAIGVYLEHHGIRGVAADKVLDPKRILSSRFVLTNKGGEDLASAEPKARWIFGGHRDPDAGLYATSAPTASTLAHNLLNFVAVQLGWTVHYEDVASAFLQGKDLPRTEKVFVRVPQGYPQEVLDYLVEELGGGVRGDVVELTKAGFGLPESPRLWYLEYKDTIEEIGLKELTLVPGMFRAFHPNGQLRALASIHVDDTRYAGDETSGELWDLLHQRLKFGKMRKATDGWQKFCGRWELQAEDGREMRISMQEYIKTIPLVKARPLASESASAEGPSMSRIGYYFNFRGSQQVESRIGVVEYMHDAITGVGAESELTPEEKRLIGSVVGQLNWAARQGRYDLGFVASLIQQLAGQGKAEALRWVNAAVRRAREPMEVLVRKFDCDLSELLVVSVSDAAYGAMPNGSSQGGTMVLFADPAVLHGQGAVCIMEAASTKIQRVVRCSMSAEVSSLATAFEHGDFVRAVLAELLDANFRMDRWKLSASRWKHLLVTDAKTGYDAISSEVLPSDRKIAIDVGVLRQGLLEPETANFIRWVPGSEMPGDGLTKWGHNNMLTKVMMEGQWSLVDTPEAQALRKAVAAKRAVWRSQAKSRLKATEDHLDTTFDVDYDTPAEVPDLGRASIWTMLAFEAPDQLRQRMAWALAQIFVVAPDDATARHTEMYVHFYDIFVRHAFGNFGDILREVTYSPVMGDYLTYKRNRAFDSDGAYPDENYAREIMQLFTIGLWRLNPDGSRMLDSEGSPIPTYSNEDIMNFARVFTGFDEQGARGNIEHVEGKVNSIDPMRLRAEWRDVYPKPDLLGGYLGDGYPLCMDQPAQGFLRQGAKYHFLGHAHDGNEVLVLTAESALYKALCGAGQVCSHQLMVELPETLTCTGAECQSATARVVQVGDGYYEHLYEACVGLFFSEGEEVLLYPDGTIASNLTTKSRQNRFVARWVPTIPDLSSCPAGCTAGTEVCACPGSLAVQDGMHVVTAGGFTFQNPPVFMDREHPRKRDAAFEVEALLDHLVHYPNTPMFISYRIIQRFVTSNPTSEYVLAVSNAFQTGEYNGYTYSGKYGDLAATIAAVLLFSEARSQTSTSNGVLREPYLKIIHFMRSMEYQDEKDRPIVLGNLINTIGQYPYASPTVFNFYMPEFRPDGFPEGLVAPEFQVYTAPNALAFANGMHSLINQGLSNCDDGFGVYVGDCSAGTTTFAEKSDMGEALAELDLLLTGGRLEANKGNVQAGFKRDGWKDAQKVIILTPEFNTLGSPLPDGVRPPSPPPTLGATSSYKAVVMLMLKGGMDSFQMLVPLNCPLYDEYRGVRKSIAFLPEEMHQISSAEQACSEFGIHPKLPALKELYDEGSLAFITDVGSLVEPLTPDMIGKGFHAKGGSGETCQGLFSHNDQQRAAETLTCQYATAEFKGAGGRIADAVAAGSEKFNTMSFSLKGSATWPQGFDIPGEVLGQNSGGGNSAFPEYTRLQDIVNNITGTRHGNVYCEEYGKRLAQAISFNIGLEKQLENAELATDYEVKGYQPLRSQFKNAATLIAARVERQAERDFFFIEDGGWDHHKGVENALAGKFESLSEALAEFVAELKAQNIYDSVVIATHSDFARTLTPNSNAGTDHGWAGIQVVLSGAIKGGEIYNAFPHLAEDSPMDAGRGRLIPRYPLENMMVPLAEWMGMEPAQRSQVFPNLANFNSTHLLEKQLVPLAASGKLCAGAVACHGKMRNGQTPAKQQLICAGKRWQGIAFTDSLTLREAAGAKGLKDVDGVKTIHVMLIPPAPSAGVGDTDEVSRCAAQVSEAREIVAKLPDTTSDEARKAVLLAQDLLVKASTALDNLDLVGAQRERRRDLLKQIEAVEQDIDAKKRT</sequence>
<feature type="domain" description="Reverse transcriptase Ty1/copia-type" evidence="2">
    <location>
        <begin position="119"/>
        <end position="350"/>
    </location>
</feature>
<evidence type="ECO:0000313" key="4">
    <source>
        <dbReference type="Proteomes" id="UP000186817"/>
    </source>
</evidence>
<evidence type="ECO:0000256" key="1">
    <source>
        <dbReference type="SAM" id="Coils"/>
    </source>
</evidence>
<name>A0A1Q9EL15_SYMMI</name>
<dbReference type="Pfam" id="PF07727">
    <property type="entry name" value="RVT_2"/>
    <property type="match status" value="1"/>
</dbReference>
<gene>
    <name evidence="3" type="primary">TY5A</name>
    <name evidence="3" type="ORF">AK812_SmicGene8387</name>
</gene>
<proteinExistence type="predicted"/>
<reference evidence="3 4" key="1">
    <citation type="submission" date="2016-02" db="EMBL/GenBank/DDBJ databases">
        <title>Genome analysis of coral dinoflagellate symbionts highlights evolutionary adaptations to a symbiotic lifestyle.</title>
        <authorList>
            <person name="Aranda M."/>
            <person name="Li Y."/>
            <person name="Liew Y.J."/>
            <person name="Baumgarten S."/>
            <person name="Simakov O."/>
            <person name="Wilson M."/>
            <person name="Piel J."/>
            <person name="Ashoor H."/>
            <person name="Bougouffa S."/>
            <person name="Bajic V.B."/>
            <person name="Ryu T."/>
            <person name="Ravasi T."/>
            <person name="Bayer T."/>
            <person name="Micklem G."/>
            <person name="Kim H."/>
            <person name="Bhak J."/>
            <person name="Lajeunesse T.C."/>
            <person name="Voolstra C.R."/>
        </authorList>
    </citation>
    <scope>NUCLEOTIDE SEQUENCE [LARGE SCALE GENOMIC DNA]</scope>
    <source>
        <strain evidence="3 4">CCMP2467</strain>
    </source>
</reference>
<dbReference type="Proteomes" id="UP000186817">
    <property type="component" value="Unassembled WGS sequence"/>
</dbReference>
<accession>A0A1Q9EL15</accession>
<dbReference type="OrthoDB" id="411021at2759"/>
<dbReference type="InterPro" id="IPR013103">
    <property type="entry name" value="RVT_2"/>
</dbReference>
<keyword evidence="1" id="KW-0175">Coiled coil</keyword>
<dbReference type="InterPro" id="IPR014917">
    <property type="entry name" value="DUF1800"/>
</dbReference>
<protein>
    <submittedName>
        <fullName evidence="3">Putative transposon protein</fullName>
    </submittedName>
</protein>
<organism evidence="3 4">
    <name type="scientific">Symbiodinium microadriaticum</name>
    <name type="common">Dinoflagellate</name>
    <name type="synonym">Zooxanthella microadriatica</name>
    <dbReference type="NCBI Taxonomy" id="2951"/>
    <lineage>
        <taxon>Eukaryota</taxon>
        <taxon>Sar</taxon>
        <taxon>Alveolata</taxon>
        <taxon>Dinophyceae</taxon>
        <taxon>Suessiales</taxon>
        <taxon>Symbiodiniaceae</taxon>
        <taxon>Symbiodinium</taxon>
    </lineage>
</organism>
<dbReference type="InterPro" id="IPR010869">
    <property type="entry name" value="DUF1501"/>
</dbReference>
<dbReference type="Pfam" id="PF07394">
    <property type="entry name" value="DUF1501"/>
    <property type="match status" value="1"/>
</dbReference>